<dbReference type="EMBL" id="JAGJCF010000028">
    <property type="protein sequence ID" value="MBP0618243.1"/>
    <property type="molecule type" value="Genomic_DNA"/>
</dbReference>
<dbReference type="PANTHER" id="PTHR33204">
    <property type="entry name" value="TRANSCRIPTIONAL REGULATOR, MARR FAMILY"/>
    <property type="match status" value="1"/>
</dbReference>
<dbReference type="Pfam" id="PF01638">
    <property type="entry name" value="HxlR"/>
    <property type="match status" value="1"/>
</dbReference>
<accession>A0ABS4BNC6</accession>
<dbReference type="PROSITE" id="PS51118">
    <property type="entry name" value="HTH_HXLR"/>
    <property type="match status" value="1"/>
</dbReference>
<protein>
    <submittedName>
        <fullName evidence="5">Helix-turn-helix transcriptional regulator</fullName>
    </submittedName>
</protein>
<dbReference type="RefSeq" id="WP_209597791.1">
    <property type="nucleotide sequence ID" value="NZ_JAGJCF010000028.1"/>
</dbReference>
<evidence type="ECO:0000259" key="4">
    <source>
        <dbReference type="PROSITE" id="PS51118"/>
    </source>
</evidence>
<dbReference type="PANTHER" id="PTHR33204:SF39">
    <property type="entry name" value="TRANSCRIPTIONAL REGULATORY PROTEIN"/>
    <property type="match status" value="1"/>
</dbReference>
<proteinExistence type="predicted"/>
<organism evidence="5 6">
    <name type="scientific">Jiella mangrovi</name>
    <dbReference type="NCBI Taxonomy" id="2821407"/>
    <lineage>
        <taxon>Bacteria</taxon>
        <taxon>Pseudomonadati</taxon>
        <taxon>Pseudomonadota</taxon>
        <taxon>Alphaproteobacteria</taxon>
        <taxon>Hyphomicrobiales</taxon>
        <taxon>Aurantimonadaceae</taxon>
        <taxon>Jiella</taxon>
    </lineage>
</organism>
<reference evidence="5 6" key="1">
    <citation type="submission" date="2021-04" db="EMBL/GenBank/DDBJ databases">
        <title>Whole genome sequence of Jiella sp. KSK16Y-1.</title>
        <authorList>
            <person name="Tuo L."/>
        </authorList>
    </citation>
    <scope>NUCLEOTIDE SEQUENCE [LARGE SCALE GENOMIC DNA]</scope>
    <source>
        <strain evidence="5 6">KSK16Y-1</strain>
    </source>
</reference>
<dbReference type="InterPro" id="IPR036390">
    <property type="entry name" value="WH_DNA-bd_sf"/>
</dbReference>
<feature type="domain" description="HTH hxlR-type" evidence="4">
    <location>
        <begin position="19"/>
        <end position="118"/>
    </location>
</feature>
<dbReference type="SUPFAM" id="SSF46785">
    <property type="entry name" value="Winged helix' DNA-binding domain"/>
    <property type="match status" value="1"/>
</dbReference>
<comment type="caution">
    <text evidence="5">The sequence shown here is derived from an EMBL/GenBank/DDBJ whole genome shotgun (WGS) entry which is preliminary data.</text>
</comment>
<keyword evidence="3" id="KW-0804">Transcription</keyword>
<gene>
    <name evidence="5" type="ORF">J6595_21900</name>
</gene>
<dbReference type="InterPro" id="IPR002577">
    <property type="entry name" value="HTH_HxlR"/>
</dbReference>
<dbReference type="InterPro" id="IPR036388">
    <property type="entry name" value="WH-like_DNA-bd_sf"/>
</dbReference>
<dbReference type="Proteomes" id="UP000678276">
    <property type="component" value="Unassembled WGS sequence"/>
</dbReference>
<name>A0ABS4BNC6_9HYPH</name>
<keyword evidence="1" id="KW-0805">Transcription regulation</keyword>
<evidence type="ECO:0000313" key="5">
    <source>
        <dbReference type="EMBL" id="MBP0618243.1"/>
    </source>
</evidence>
<evidence type="ECO:0000256" key="3">
    <source>
        <dbReference type="ARBA" id="ARBA00023163"/>
    </source>
</evidence>
<dbReference type="Gene3D" id="1.10.10.10">
    <property type="entry name" value="Winged helix-like DNA-binding domain superfamily/Winged helix DNA-binding domain"/>
    <property type="match status" value="1"/>
</dbReference>
<evidence type="ECO:0000256" key="2">
    <source>
        <dbReference type="ARBA" id="ARBA00023125"/>
    </source>
</evidence>
<keyword evidence="2" id="KW-0238">DNA-binding</keyword>
<sequence length="132" mass="14554">MKPENSVVTAGETHFPGSCRAVGGVLSRIGDKWSVLVVMLLADGPKRFNELKRTIGTVSQRMLTLTLRGLERDGLVTRTVTPSIPPRVDYELTDLGHSLCGPVRAIGGWAFDNHARIEEAQRAYDERQNQPV</sequence>
<evidence type="ECO:0000256" key="1">
    <source>
        <dbReference type="ARBA" id="ARBA00023015"/>
    </source>
</evidence>
<keyword evidence="6" id="KW-1185">Reference proteome</keyword>
<evidence type="ECO:0000313" key="6">
    <source>
        <dbReference type="Proteomes" id="UP000678276"/>
    </source>
</evidence>